<dbReference type="InterPro" id="IPR011876">
    <property type="entry name" value="IsopentenylPP_isomerase_typ1"/>
</dbReference>
<dbReference type="EMBL" id="JAKKPZ010000001">
    <property type="protein sequence ID" value="KAI1728667.1"/>
    <property type="molecule type" value="Genomic_DNA"/>
</dbReference>
<dbReference type="Proteomes" id="UP001201812">
    <property type="component" value="Unassembled WGS sequence"/>
</dbReference>
<evidence type="ECO:0000313" key="9">
    <source>
        <dbReference type="EMBL" id="KAI1728667.1"/>
    </source>
</evidence>
<gene>
    <name evidence="9" type="ORF">DdX_00865</name>
</gene>
<keyword evidence="7" id="KW-0413">Isomerase</keyword>
<name>A0AAD4NEH6_9BILA</name>
<protein>
    <recommendedName>
        <fullName evidence="5">isopentenyl-diphosphate Delta-isomerase</fullName>
        <ecNumber evidence="5">5.3.3.2</ecNumber>
    </recommendedName>
</protein>
<evidence type="ECO:0000313" key="10">
    <source>
        <dbReference type="Proteomes" id="UP001201812"/>
    </source>
</evidence>
<reference evidence="9" key="1">
    <citation type="submission" date="2022-01" db="EMBL/GenBank/DDBJ databases">
        <title>Genome Sequence Resource for Two Populations of Ditylenchus destructor, the Migratory Endoparasitic Phytonematode.</title>
        <authorList>
            <person name="Zhang H."/>
            <person name="Lin R."/>
            <person name="Xie B."/>
        </authorList>
    </citation>
    <scope>NUCLEOTIDE SEQUENCE</scope>
    <source>
        <strain evidence="9">BazhouSP</strain>
    </source>
</reference>
<dbReference type="SUPFAM" id="SSF55811">
    <property type="entry name" value="Nudix"/>
    <property type="match status" value="1"/>
</dbReference>
<dbReference type="EC" id="5.3.3.2" evidence="5"/>
<dbReference type="PANTHER" id="PTHR10885:SF0">
    <property type="entry name" value="ISOPENTENYL-DIPHOSPHATE DELTA-ISOMERASE"/>
    <property type="match status" value="1"/>
</dbReference>
<comment type="pathway">
    <text evidence="3">Isoprenoid biosynthesis; dimethylallyl diphosphate biosynthesis; dimethylallyl diphosphate from isopentenyl diphosphate: step 1/1.</text>
</comment>
<accession>A0AAD4NEH6</accession>
<dbReference type="GO" id="GO:0004452">
    <property type="term" value="F:isopentenyl-diphosphate delta-isomerase activity"/>
    <property type="evidence" value="ECO:0007669"/>
    <property type="project" value="UniProtKB-EC"/>
</dbReference>
<dbReference type="GO" id="GO:0009240">
    <property type="term" value="P:isopentenyl diphosphate biosynthetic process"/>
    <property type="evidence" value="ECO:0007669"/>
    <property type="project" value="TreeGrafter"/>
</dbReference>
<evidence type="ECO:0000256" key="2">
    <source>
        <dbReference type="ARBA" id="ARBA00003951"/>
    </source>
</evidence>
<dbReference type="PANTHER" id="PTHR10885">
    <property type="entry name" value="ISOPENTENYL-DIPHOSPHATE DELTA-ISOMERASE"/>
    <property type="match status" value="1"/>
</dbReference>
<dbReference type="GO" id="GO:0005737">
    <property type="term" value="C:cytoplasm"/>
    <property type="evidence" value="ECO:0007669"/>
    <property type="project" value="TreeGrafter"/>
</dbReference>
<comment type="function">
    <text evidence="2">Catalyzes the 1,3-allylic rearrangement of the homoallylic substrate isopentenyl (IPP) to its highly electrophilic allylic isomer, dimethylallyl diphosphate (DMAPP).</text>
</comment>
<keyword evidence="6" id="KW-0414">Isoprene biosynthesis</keyword>
<evidence type="ECO:0000256" key="7">
    <source>
        <dbReference type="ARBA" id="ARBA00023235"/>
    </source>
</evidence>
<dbReference type="CDD" id="cd02885">
    <property type="entry name" value="NUDIX_IPP_Isomerase"/>
    <property type="match status" value="1"/>
</dbReference>
<dbReference type="PROSITE" id="PS51462">
    <property type="entry name" value="NUDIX"/>
    <property type="match status" value="1"/>
</dbReference>
<dbReference type="PIRSF" id="PIRSF018427">
    <property type="entry name" value="Isopntndiph_ism"/>
    <property type="match status" value="1"/>
</dbReference>
<proteinExistence type="inferred from homology"/>
<comment type="catalytic activity">
    <reaction evidence="1">
        <text>isopentenyl diphosphate = dimethylallyl diphosphate</text>
        <dbReference type="Rhea" id="RHEA:23284"/>
        <dbReference type="ChEBI" id="CHEBI:57623"/>
        <dbReference type="ChEBI" id="CHEBI:128769"/>
        <dbReference type="EC" id="5.3.3.2"/>
    </reaction>
</comment>
<evidence type="ECO:0000256" key="6">
    <source>
        <dbReference type="ARBA" id="ARBA00023229"/>
    </source>
</evidence>
<dbReference type="InterPro" id="IPR000086">
    <property type="entry name" value="NUDIX_hydrolase_dom"/>
</dbReference>
<evidence type="ECO:0000256" key="4">
    <source>
        <dbReference type="ARBA" id="ARBA00007579"/>
    </source>
</evidence>
<evidence type="ECO:0000256" key="5">
    <source>
        <dbReference type="ARBA" id="ARBA00012057"/>
    </source>
</evidence>
<keyword evidence="10" id="KW-1185">Reference proteome</keyword>
<evidence type="ECO:0000256" key="3">
    <source>
        <dbReference type="ARBA" id="ARBA00004826"/>
    </source>
</evidence>
<dbReference type="InterPro" id="IPR015797">
    <property type="entry name" value="NUDIX_hydrolase-like_dom_sf"/>
</dbReference>
<organism evidence="9 10">
    <name type="scientific">Ditylenchus destructor</name>
    <dbReference type="NCBI Taxonomy" id="166010"/>
    <lineage>
        <taxon>Eukaryota</taxon>
        <taxon>Metazoa</taxon>
        <taxon>Ecdysozoa</taxon>
        <taxon>Nematoda</taxon>
        <taxon>Chromadorea</taxon>
        <taxon>Rhabditida</taxon>
        <taxon>Tylenchina</taxon>
        <taxon>Tylenchomorpha</taxon>
        <taxon>Sphaerularioidea</taxon>
        <taxon>Anguinidae</taxon>
        <taxon>Anguininae</taxon>
        <taxon>Ditylenchus</taxon>
    </lineage>
</organism>
<comment type="caution">
    <text evidence="9">The sequence shown here is derived from an EMBL/GenBank/DDBJ whole genome shotgun (WGS) entry which is preliminary data.</text>
</comment>
<dbReference type="Pfam" id="PF00293">
    <property type="entry name" value="NUDIX"/>
    <property type="match status" value="1"/>
</dbReference>
<evidence type="ECO:0000259" key="8">
    <source>
        <dbReference type="PROSITE" id="PS51462"/>
    </source>
</evidence>
<dbReference type="NCBIfam" id="TIGR02150">
    <property type="entry name" value="IPP_isom_1"/>
    <property type="match status" value="1"/>
</dbReference>
<comment type="similarity">
    <text evidence="4">Belongs to the IPP isomerase type 1 family.</text>
</comment>
<dbReference type="AlphaFoldDB" id="A0AAD4NEH6"/>
<sequence length="263" mass="30678">MSLTNCFKNYYTIDVEKQLACWPTMAVHVRRISSIRSIAEKLNPIQAHYLDEPCIHVTEKDEPIGSVSKKDCHRNPILHRAFSVFIFDPERRLLLQKRSLDKITFPGVWTNACCSHPLHNRSEMDMPSHSGENLDFAIGIRRAAKRKLDHELGISNIDLAQFHVMGRFIYKAVSDNDWMEHELDYALVVPNFDCKNISPNSEEVSDVKLVDQSTLESMMQDSKTHKFSPWFNLFANFDWLKLWWNNLHDLEKLKDLTAIHRLN</sequence>
<dbReference type="Gene3D" id="3.90.79.10">
    <property type="entry name" value="Nucleoside Triphosphate Pyrophosphohydrolase"/>
    <property type="match status" value="1"/>
</dbReference>
<evidence type="ECO:0000256" key="1">
    <source>
        <dbReference type="ARBA" id="ARBA00000374"/>
    </source>
</evidence>
<feature type="domain" description="Nudix hydrolase" evidence="8">
    <location>
        <begin position="77"/>
        <end position="233"/>
    </location>
</feature>